<protein>
    <submittedName>
        <fullName evidence="2">Uncharacterized protein</fullName>
    </submittedName>
</protein>
<proteinExistence type="predicted"/>
<gene>
    <name evidence="2" type="ORF">AWRI1631_133580</name>
</gene>
<evidence type="ECO:0000256" key="1">
    <source>
        <dbReference type="SAM" id="MobiDB-lite"/>
    </source>
</evidence>
<feature type="region of interest" description="Disordered" evidence="1">
    <location>
        <begin position="15"/>
        <end position="39"/>
    </location>
</feature>
<reference evidence="2 3" key="1">
    <citation type="journal article" date="2008" name="FEMS Yeast Res.">
        <title>Comparative genome analysis of a Saccharomyces cerevisiae wine strain.</title>
        <authorList>
            <person name="Borneman A.R."/>
            <person name="Forgan A.H."/>
            <person name="Pretorius I.S."/>
            <person name="Chambers P.J."/>
        </authorList>
    </citation>
    <scope>NUCLEOTIDE SEQUENCE [LARGE SCALE GENOMIC DNA]</scope>
    <source>
        <strain evidence="2 3">AWRI1631</strain>
    </source>
</reference>
<comment type="caution">
    <text evidence="2">The sequence shown here is derived from an EMBL/GenBank/DDBJ whole genome shotgun (WGS) entry which is preliminary data.</text>
</comment>
<evidence type="ECO:0000313" key="3">
    <source>
        <dbReference type="Proteomes" id="UP000008988"/>
    </source>
</evidence>
<feature type="compositionally biased region" description="Basic residues" evidence="1">
    <location>
        <begin position="15"/>
        <end position="27"/>
    </location>
</feature>
<dbReference type="Proteomes" id="UP000008988">
    <property type="component" value="Unassembled WGS sequence"/>
</dbReference>
<dbReference type="AlphaFoldDB" id="B5VPY8"/>
<dbReference type="EMBL" id="ABSV01001885">
    <property type="protein sequence ID" value="EDZ70007.1"/>
    <property type="molecule type" value="Genomic_DNA"/>
</dbReference>
<evidence type="ECO:0000313" key="2">
    <source>
        <dbReference type="EMBL" id="EDZ70007.1"/>
    </source>
</evidence>
<feature type="non-terminal residue" evidence="2">
    <location>
        <position position="39"/>
    </location>
</feature>
<sequence length="39" mass="4589">MIKVLQKIIMMRKQTAKRTKLKQKRKAVKETTTAEDGKE</sequence>
<name>B5VPY8_YEAS6</name>
<organism evidence="2 3">
    <name type="scientific">Saccharomyces cerevisiae (strain AWRI1631)</name>
    <name type="common">Baker's yeast</name>
    <dbReference type="NCBI Taxonomy" id="545124"/>
    <lineage>
        <taxon>Eukaryota</taxon>
        <taxon>Fungi</taxon>
        <taxon>Dikarya</taxon>
        <taxon>Ascomycota</taxon>
        <taxon>Saccharomycotina</taxon>
        <taxon>Saccharomycetes</taxon>
        <taxon>Saccharomycetales</taxon>
        <taxon>Saccharomycetaceae</taxon>
        <taxon>Saccharomyces</taxon>
    </lineage>
</organism>
<accession>B5VPY8</accession>